<dbReference type="PANTHER" id="PTHR34223:SF107">
    <property type="entry name" value="F-BOX DOMAIN-CONTAINING PROTEIN"/>
    <property type="match status" value="1"/>
</dbReference>
<evidence type="ECO:0000259" key="1">
    <source>
        <dbReference type="PROSITE" id="PS50181"/>
    </source>
</evidence>
<dbReference type="SUPFAM" id="SSF81383">
    <property type="entry name" value="F-box domain"/>
    <property type="match status" value="1"/>
</dbReference>
<dbReference type="STRING" id="888268.A0A1E5W1Y8"/>
<sequence>MPRGGGEGSGAAPPAAGGGGIEALPDEVLHHILGFLETHETLRTCVLARRWRHLWKSATSMRIVGDVGVFSGSGEKTMEFLERLLLLCDGCPLRKCELWFCEFGFYESAGLFEDDGMRLV</sequence>
<dbReference type="AlphaFoldDB" id="A0A1E5W1Y8"/>
<dbReference type="PANTHER" id="PTHR34223">
    <property type="entry name" value="OS11G0201299 PROTEIN"/>
    <property type="match status" value="1"/>
</dbReference>
<organism evidence="2 3">
    <name type="scientific">Dichanthelium oligosanthes</name>
    <dbReference type="NCBI Taxonomy" id="888268"/>
    <lineage>
        <taxon>Eukaryota</taxon>
        <taxon>Viridiplantae</taxon>
        <taxon>Streptophyta</taxon>
        <taxon>Embryophyta</taxon>
        <taxon>Tracheophyta</taxon>
        <taxon>Spermatophyta</taxon>
        <taxon>Magnoliopsida</taxon>
        <taxon>Liliopsida</taxon>
        <taxon>Poales</taxon>
        <taxon>Poaceae</taxon>
        <taxon>PACMAD clade</taxon>
        <taxon>Panicoideae</taxon>
        <taxon>Panicodae</taxon>
        <taxon>Paniceae</taxon>
        <taxon>Dichantheliinae</taxon>
        <taxon>Dichanthelium</taxon>
    </lineage>
</organism>
<dbReference type="InterPro" id="IPR036047">
    <property type="entry name" value="F-box-like_dom_sf"/>
</dbReference>
<dbReference type="Pfam" id="PF00646">
    <property type="entry name" value="F-box"/>
    <property type="match status" value="1"/>
</dbReference>
<dbReference type="InterPro" id="IPR053781">
    <property type="entry name" value="F-box_AtFBL13-like"/>
</dbReference>
<protein>
    <recommendedName>
        <fullName evidence="1">F-box domain-containing protein</fullName>
    </recommendedName>
</protein>
<name>A0A1E5W1Y8_9POAL</name>
<gene>
    <name evidence="2" type="ORF">BAE44_0007633</name>
</gene>
<dbReference type="CDD" id="cd22160">
    <property type="entry name" value="F-box_AtFBL13-like"/>
    <property type="match status" value="1"/>
</dbReference>
<reference evidence="2 3" key="1">
    <citation type="submission" date="2016-09" db="EMBL/GenBank/DDBJ databases">
        <title>The draft genome of Dichanthelium oligosanthes: A C3 panicoid grass species.</title>
        <authorList>
            <person name="Studer A.J."/>
            <person name="Schnable J.C."/>
            <person name="Brutnell T.P."/>
        </authorList>
    </citation>
    <scope>NUCLEOTIDE SEQUENCE [LARGE SCALE GENOMIC DNA]</scope>
    <source>
        <strain evidence="3">cv. Kellogg 1175</strain>
        <tissue evidence="2">Leaf</tissue>
    </source>
</reference>
<proteinExistence type="predicted"/>
<evidence type="ECO:0000313" key="3">
    <source>
        <dbReference type="Proteomes" id="UP000095767"/>
    </source>
</evidence>
<keyword evidence="3" id="KW-1185">Reference proteome</keyword>
<dbReference type="OrthoDB" id="1933116at2759"/>
<evidence type="ECO:0000313" key="2">
    <source>
        <dbReference type="EMBL" id="OEL31348.1"/>
    </source>
</evidence>
<dbReference type="InterPro" id="IPR001810">
    <property type="entry name" value="F-box_dom"/>
</dbReference>
<dbReference type="EMBL" id="LWDX02023687">
    <property type="protein sequence ID" value="OEL31348.1"/>
    <property type="molecule type" value="Genomic_DNA"/>
</dbReference>
<feature type="domain" description="F-box" evidence="1">
    <location>
        <begin position="18"/>
        <end position="64"/>
    </location>
</feature>
<comment type="caution">
    <text evidence="2">The sequence shown here is derived from an EMBL/GenBank/DDBJ whole genome shotgun (WGS) entry which is preliminary data.</text>
</comment>
<dbReference type="InterPro" id="IPR053197">
    <property type="entry name" value="F-box_SCFL_complex_component"/>
</dbReference>
<dbReference type="Gene3D" id="1.20.1280.50">
    <property type="match status" value="1"/>
</dbReference>
<dbReference type="PROSITE" id="PS50181">
    <property type="entry name" value="FBOX"/>
    <property type="match status" value="1"/>
</dbReference>
<accession>A0A1E5W1Y8</accession>
<dbReference type="Proteomes" id="UP000095767">
    <property type="component" value="Unassembled WGS sequence"/>
</dbReference>